<dbReference type="PROSITE" id="PS00107">
    <property type="entry name" value="PROTEIN_KINASE_ATP"/>
    <property type="match status" value="1"/>
</dbReference>
<evidence type="ECO:0000256" key="9">
    <source>
        <dbReference type="SAM" id="Phobius"/>
    </source>
</evidence>
<dbReference type="PANTHER" id="PTHR43289:SF6">
    <property type="entry name" value="SERINE_THREONINE-PROTEIN KINASE NEKL-3"/>
    <property type="match status" value="1"/>
</dbReference>
<dbReference type="SMART" id="SM00220">
    <property type="entry name" value="S_TKc"/>
    <property type="match status" value="1"/>
</dbReference>
<evidence type="ECO:0000256" key="5">
    <source>
        <dbReference type="ARBA" id="ARBA00022777"/>
    </source>
</evidence>
<dbReference type="Pfam" id="PF00069">
    <property type="entry name" value="Pkinase"/>
    <property type="match status" value="1"/>
</dbReference>
<dbReference type="Proteomes" id="UP000694300">
    <property type="component" value="Unassembled WGS sequence"/>
</dbReference>
<protein>
    <recommendedName>
        <fullName evidence="1">non-specific serine/threonine protein kinase</fullName>
        <ecNumber evidence="1">2.7.11.1</ecNumber>
    </recommendedName>
</protein>
<keyword evidence="9" id="KW-1133">Transmembrane helix</keyword>
<feature type="region of interest" description="Disordered" evidence="8">
    <location>
        <begin position="282"/>
        <end position="373"/>
    </location>
</feature>
<dbReference type="EMBL" id="JADQDF010000001">
    <property type="protein sequence ID" value="MBW0129671.1"/>
    <property type="molecule type" value="Genomic_DNA"/>
</dbReference>
<evidence type="ECO:0000256" key="2">
    <source>
        <dbReference type="ARBA" id="ARBA00022527"/>
    </source>
</evidence>
<keyword evidence="9" id="KW-0472">Membrane</keyword>
<keyword evidence="5 11" id="KW-0418">Kinase</keyword>
<dbReference type="EC" id="2.7.11.1" evidence="1"/>
<sequence>MTSEMFGPYRLEALIGRGGMGEVFRAHDTIRNRTVAIKRLPASLAGDASFEERFRREAQLVARLRDGHVIPIHDFGEIEGRLFIDMRLVDGADLRTVLDWIGPLAPERAVRIAGQVARALDAAHADGLVHRDVKPSNILLSGATRDPAADVDDYAYLVDFGIVAGVEDAAGGRLTATGAAIGTVEYMAPERFVRGTGDRRADVYALGCVLHEMLTGTRPFDGTGPAQMWAHVHTPPPRPSLLRPGVPTAFDEVIAAALAKDPDDRIATAGELASRARAALATLPGTGPTSRHVPPTAAPPTSAARATPAAPTAAPRAAAAHPAPEPPTAAWPTSGPGAPTRFDAAPAAGATARMPQPPRGPGVPAGPPGTPARPSRPWWPIVAVALVVVLVAAGIVWALNRPPADETPAADAGETTTTAVEEPQVDDPVTELTSHASEALLATCTEDVVVGDGAPVRATANCSDWGFDLYSSAGEAATVVRDNNGSSIEPGTPCESRPPTDAYHVQRFDRGVLGCRSYEGGYTIEFAVEGVPVVGIRDEGDDGETYEVVYAEALSLSAEVS</sequence>
<keyword evidence="2 11" id="KW-0723">Serine/threonine-protein kinase</keyword>
<evidence type="ECO:0000313" key="12">
    <source>
        <dbReference type="Proteomes" id="UP000694300"/>
    </source>
</evidence>
<reference evidence="11 12" key="1">
    <citation type="submission" date="2020-11" db="EMBL/GenBank/DDBJ databases">
        <title>Pseudonocardia abyssalis sp. nov. and Pseudonocardia oceani sp. nov., description and phylogenomic analysis of two novel actinomycetes isolated from the deep Southern Ocean.</title>
        <authorList>
            <person name="Parra J."/>
        </authorList>
    </citation>
    <scope>NUCLEOTIDE SEQUENCE [LARGE SCALE GENOMIC DNA]</scope>
    <source>
        <strain evidence="12">KRD185</strain>
    </source>
</reference>
<dbReference type="GO" id="GO:0004674">
    <property type="term" value="F:protein serine/threonine kinase activity"/>
    <property type="evidence" value="ECO:0007669"/>
    <property type="project" value="UniProtKB-KW"/>
</dbReference>
<feature type="binding site" evidence="7">
    <location>
        <position position="38"/>
    </location>
    <ligand>
        <name>ATP</name>
        <dbReference type="ChEBI" id="CHEBI:30616"/>
    </ligand>
</feature>
<proteinExistence type="predicted"/>
<evidence type="ECO:0000256" key="4">
    <source>
        <dbReference type="ARBA" id="ARBA00022741"/>
    </source>
</evidence>
<dbReference type="InterPro" id="IPR000719">
    <property type="entry name" value="Prot_kinase_dom"/>
</dbReference>
<evidence type="ECO:0000256" key="3">
    <source>
        <dbReference type="ARBA" id="ARBA00022679"/>
    </source>
</evidence>
<dbReference type="CDD" id="cd14014">
    <property type="entry name" value="STKc_PknB_like"/>
    <property type="match status" value="1"/>
</dbReference>
<accession>A0ABS6UCN6</accession>
<keyword evidence="6 7" id="KW-0067">ATP-binding</keyword>
<dbReference type="InterPro" id="IPR008271">
    <property type="entry name" value="Ser/Thr_kinase_AS"/>
</dbReference>
<feature type="transmembrane region" description="Helical" evidence="9">
    <location>
        <begin position="378"/>
        <end position="399"/>
    </location>
</feature>
<evidence type="ECO:0000256" key="6">
    <source>
        <dbReference type="ARBA" id="ARBA00022840"/>
    </source>
</evidence>
<keyword evidence="3" id="KW-0808">Transferase</keyword>
<evidence type="ECO:0000256" key="7">
    <source>
        <dbReference type="PROSITE-ProRule" id="PRU10141"/>
    </source>
</evidence>
<feature type="compositionally biased region" description="Low complexity" evidence="8">
    <location>
        <begin position="299"/>
        <end position="322"/>
    </location>
</feature>
<feature type="domain" description="Protein kinase" evidence="10">
    <location>
        <begin position="9"/>
        <end position="280"/>
    </location>
</feature>
<dbReference type="InterPro" id="IPR017441">
    <property type="entry name" value="Protein_kinase_ATP_BS"/>
</dbReference>
<gene>
    <name evidence="11" type="ORF">I4I82_18585</name>
</gene>
<evidence type="ECO:0000259" key="10">
    <source>
        <dbReference type="PROSITE" id="PS50011"/>
    </source>
</evidence>
<dbReference type="PROSITE" id="PS00108">
    <property type="entry name" value="PROTEIN_KINASE_ST"/>
    <property type="match status" value="1"/>
</dbReference>
<feature type="compositionally biased region" description="Pro residues" evidence="8">
    <location>
        <begin position="355"/>
        <end position="371"/>
    </location>
</feature>
<comment type="caution">
    <text evidence="11">The sequence shown here is derived from an EMBL/GenBank/DDBJ whole genome shotgun (WGS) entry which is preliminary data.</text>
</comment>
<feature type="compositionally biased region" description="Low complexity" evidence="8">
    <location>
        <begin position="330"/>
        <end position="354"/>
    </location>
</feature>
<evidence type="ECO:0000256" key="1">
    <source>
        <dbReference type="ARBA" id="ARBA00012513"/>
    </source>
</evidence>
<evidence type="ECO:0000256" key="8">
    <source>
        <dbReference type="SAM" id="MobiDB-lite"/>
    </source>
</evidence>
<keyword evidence="4 7" id="KW-0547">Nucleotide-binding</keyword>
<dbReference type="RefSeq" id="WP_218595906.1">
    <property type="nucleotide sequence ID" value="NZ_JADQDF010000001.1"/>
</dbReference>
<dbReference type="PANTHER" id="PTHR43289">
    <property type="entry name" value="MITOGEN-ACTIVATED PROTEIN KINASE KINASE KINASE 20-RELATED"/>
    <property type="match status" value="1"/>
</dbReference>
<keyword evidence="12" id="KW-1185">Reference proteome</keyword>
<evidence type="ECO:0000313" key="11">
    <source>
        <dbReference type="EMBL" id="MBW0129671.1"/>
    </source>
</evidence>
<dbReference type="PROSITE" id="PS50011">
    <property type="entry name" value="PROTEIN_KINASE_DOM"/>
    <property type="match status" value="1"/>
</dbReference>
<name>A0ABS6UCN6_9PSEU</name>
<keyword evidence="9" id="KW-0812">Transmembrane</keyword>
<organism evidence="11 12">
    <name type="scientific">Pseudonocardia oceani</name>
    <dbReference type="NCBI Taxonomy" id="2792013"/>
    <lineage>
        <taxon>Bacteria</taxon>
        <taxon>Bacillati</taxon>
        <taxon>Actinomycetota</taxon>
        <taxon>Actinomycetes</taxon>
        <taxon>Pseudonocardiales</taxon>
        <taxon>Pseudonocardiaceae</taxon>
        <taxon>Pseudonocardia</taxon>
    </lineage>
</organism>